<dbReference type="Proteomes" id="UP001310594">
    <property type="component" value="Unassembled WGS sequence"/>
</dbReference>
<dbReference type="AlphaFoldDB" id="A0AAN7W004"/>
<dbReference type="PANTHER" id="PTHR43130">
    <property type="entry name" value="ARAC-FAMILY TRANSCRIPTIONAL REGULATOR"/>
    <property type="match status" value="1"/>
</dbReference>
<dbReference type="InterPro" id="IPR052158">
    <property type="entry name" value="INH-QAR"/>
</dbReference>
<name>A0AAN7W004_9PEZI</name>
<feature type="domain" description="DJ-1/PfpI" evidence="1">
    <location>
        <begin position="13"/>
        <end position="190"/>
    </location>
</feature>
<dbReference type="InterPro" id="IPR029062">
    <property type="entry name" value="Class_I_gatase-like"/>
</dbReference>
<dbReference type="InterPro" id="IPR002818">
    <property type="entry name" value="DJ-1/PfpI"/>
</dbReference>
<evidence type="ECO:0000259" key="1">
    <source>
        <dbReference type="Pfam" id="PF01965"/>
    </source>
</evidence>
<evidence type="ECO:0000313" key="2">
    <source>
        <dbReference type="EMBL" id="KAK5690162.1"/>
    </source>
</evidence>
<dbReference type="Pfam" id="PF01965">
    <property type="entry name" value="DJ-1_PfpI"/>
    <property type="match status" value="1"/>
</dbReference>
<sequence>MAASTSFPRRFGLLLYPEFEVLDVAGPIEALIGLSQRGYEDMKLSIISHTLDPVSPGLNDFGRAIRYLPTHTFETAPQLDVLLVPGGLGTIEGIPSPDKPRIDDYVDYVRKAYRGYDGHEPLQYIFSVCNGALVLGKAGVLDGHKATTNKAAWKLITPSAPNAHWVASARWVESGNVWTTSGVSAGADGMLAWMASLLPDKIVTEVADGMEWQRVWSSDDDPFAELNGCEDVLPEQD</sequence>
<dbReference type="EMBL" id="JAVRQU010000026">
    <property type="protein sequence ID" value="KAK5690162.1"/>
    <property type="molecule type" value="Genomic_DNA"/>
</dbReference>
<dbReference type="SUPFAM" id="SSF52317">
    <property type="entry name" value="Class I glutamine amidotransferase-like"/>
    <property type="match status" value="1"/>
</dbReference>
<dbReference type="Gene3D" id="3.40.50.880">
    <property type="match status" value="1"/>
</dbReference>
<gene>
    <name evidence="2" type="ORF">LTR97_012350</name>
</gene>
<protein>
    <recommendedName>
        <fullName evidence="1">DJ-1/PfpI domain-containing protein</fullName>
    </recommendedName>
</protein>
<dbReference type="PANTHER" id="PTHR43130:SF15">
    <property type="entry name" value="THIJ_PFPI FAMILY PROTEIN (AFU_ORTHOLOGUE AFUA_5G14240)"/>
    <property type="match status" value="1"/>
</dbReference>
<reference evidence="2" key="1">
    <citation type="submission" date="2023-08" db="EMBL/GenBank/DDBJ databases">
        <title>Black Yeasts Isolated from many extreme environments.</title>
        <authorList>
            <person name="Coleine C."/>
            <person name="Stajich J.E."/>
            <person name="Selbmann L."/>
        </authorList>
    </citation>
    <scope>NUCLEOTIDE SEQUENCE</scope>
    <source>
        <strain evidence="2">CCFEE 5810</strain>
    </source>
</reference>
<comment type="caution">
    <text evidence="2">The sequence shown here is derived from an EMBL/GenBank/DDBJ whole genome shotgun (WGS) entry which is preliminary data.</text>
</comment>
<dbReference type="CDD" id="cd03139">
    <property type="entry name" value="GATase1_PfpI_2"/>
    <property type="match status" value="1"/>
</dbReference>
<proteinExistence type="predicted"/>
<evidence type="ECO:0000313" key="3">
    <source>
        <dbReference type="Proteomes" id="UP001310594"/>
    </source>
</evidence>
<organism evidence="2 3">
    <name type="scientific">Elasticomyces elasticus</name>
    <dbReference type="NCBI Taxonomy" id="574655"/>
    <lineage>
        <taxon>Eukaryota</taxon>
        <taxon>Fungi</taxon>
        <taxon>Dikarya</taxon>
        <taxon>Ascomycota</taxon>
        <taxon>Pezizomycotina</taxon>
        <taxon>Dothideomycetes</taxon>
        <taxon>Dothideomycetidae</taxon>
        <taxon>Mycosphaerellales</taxon>
        <taxon>Teratosphaeriaceae</taxon>
        <taxon>Elasticomyces</taxon>
    </lineage>
</organism>
<accession>A0AAN7W004</accession>